<comment type="caution">
    <text evidence="7">The sequence shown here is derived from an EMBL/GenBank/DDBJ whole genome shotgun (WGS) entry which is preliminary data.</text>
</comment>
<feature type="domain" description="Asparaginase/glutaminase C-terminal" evidence="6">
    <location>
        <begin position="229"/>
        <end position="328"/>
    </location>
</feature>
<dbReference type="PIRSF" id="PIRSF001220">
    <property type="entry name" value="L-ASNase_gatD"/>
    <property type="match status" value="1"/>
</dbReference>
<dbReference type="PROSITE" id="PS00144">
    <property type="entry name" value="ASN_GLN_ASE_1"/>
    <property type="match status" value="1"/>
</dbReference>
<sequence length="335" mass="33966">MQVGAGKIVVLGTGGTIAGTAANAGDNIGYTAAQVGVQQLLDAVPVLAALAGGALVSEQVAQVDSKDMPFDVLLTLAARCAHHLADPAVAGLVITHGTDTIEETAWFLHALLDARKPVVLTCAMRPATALVPDGPQNLLDAVAVAAMPGARGVVVVAAGAVHGALSVRKVHPYRIDAFDSGEQGPLGWVEEGRVRMAHAWPVNAALGPGVTGGSSEGTAAPSALPVWPRVEIVMNHSGADGRVVDLLVADGVAGLVVAATGNGTLHHALEAALLRAQAAGVAVRVTTRCTLGRVLARPTDALPVDAQGLSPVKARIALWLELYRTRRTAQGPAAG</sequence>
<dbReference type="SFLD" id="SFLDS00057">
    <property type="entry name" value="Glutaminase/Asparaginase"/>
    <property type="match status" value="1"/>
</dbReference>
<dbReference type="InterPro" id="IPR004550">
    <property type="entry name" value="AsnASE_II"/>
</dbReference>
<dbReference type="PANTHER" id="PTHR11707:SF28">
    <property type="entry name" value="60 KDA LYSOPHOSPHOLIPASE"/>
    <property type="match status" value="1"/>
</dbReference>
<dbReference type="Pfam" id="PF17763">
    <property type="entry name" value="Asparaginase_C"/>
    <property type="match status" value="1"/>
</dbReference>
<organism evidence="7 8">
    <name type="scientific">Paracidovorax wautersii</name>
    <dbReference type="NCBI Taxonomy" id="1177982"/>
    <lineage>
        <taxon>Bacteria</taxon>
        <taxon>Pseudomonadati</taxon>
        <taxon>Pseudomonadota</taxon>
        <taxon>Betaproteobacteria</taxon>
        <taxon>Burkholderiales</taxon>
        <taxon>Comamonadaceae</taxon>
        <taxon>Paracidovorax</taxon>
    </lineage>
</organism>
<feature type="active site" evidence="3">
    <location>
        <position position="16"/>
    </location>
</feature>
<evidence type="ECO:0000256" key="4">
    <source>
        <dbReference type="PROSITE-ProRule" id="PRU10100"/>
    </source>
</evidence>
<dbReference type="InterPro" id="IPR037152">
    <property type="entry name" value="L-asparaginase_N_sf"/>
</dbReference>
<dbReference type="InterPro" id="IPR036152">
    <property type="entry name" value="Asp/glu_Ase-like_sf"/>
</dbReference>
<dbReference type="Pfam" id="PF00710">
    <property type="entry name" value="Asparaginase"/>
    <property type="match status" value="1"/>
</dbReference>
<evidence type="ECO:0000259" key="6">
    <source>
        <dbReference type="Pfam" id="PF17763"/>
    </source>
</evidence>
<comment type="similarity">
    <text evidence="1">Belongs to the asparaginase 1 family.</text>
</comment>
<dbReference type="Gene3D" id="3.40.50.40">
    <property type="match status" value="1"/>
</dbReference>
<evidence type="ECO:0000313" key="8">
    <source>
        <dbReference type="Proteomes" id="UP001267710"/>
    </source>
</evidence>
<dbReference type="InterPro" id="IPR006034">
    <property type="entry name" value="Asparaginase/glutaminase-like"/>
</dbReference>
<protein>
    <submittedName>
        <fullName evidence="7">L-asparaginase</fullName>
        <ecNumber evidence="7">3.5.1.1</ecNumber>
    </submittedName>
</protein>
<proteinExistence type="inferred from homology"/>
<evidence type="ECO:0000256" key="3">
    <source>
        <dbReference type="PROSITE-ProRule" id="PRU10099"/>
    </source>
</evidence>
<keyword evidence="8" id="KW-1185">Reference proteome</keyword>
<accession>A0ABU1IFK8</accession>
<feature type="domain" description="L-asparaginase N-terminal" evidence="5">
    <location>
        <begin position="7"/>
        <end position="198"/>
    </location>
</feature>
<dbReference type="PIRSF" id="PIRSF500176">
    <property type="entry name" value="L_ASNase"/>
    <property type="match status" value="1"/>
</dbReference>
<feature type="active site" evidence="4">
    <location>
        <position position="98"/>
    </location>
</feature>
<dbReference type="InterPro" id="IPR027475">
    <property type="entry name" value="Asparaginase/glutaminase_AS2"/>
</dbReference>
<dbReference type="RefSeq" id="WP_309830604.1">
    <property type="nucleotide sequence ID" value="NZ_JAVIZX010000001.1"/>
</dbReference>
<evidence type="ECO:0000259" key="5">
    <source>
        <dbReference type="Pfam" id="PF00710"/>
    </source>
</evidence>
<dbReference type="PROSITE" id="PS51732">
    <property type="entry name" value="ASN_GLN_ASE_3"/>
    <property type="match status" value="1"/>
</dbReference>
<evidence type="ECO:0000313" key="7">
    <source>
        <dbReference type="EMBL" id="MDR6215736.1"/>
    </source>
</evidence>
<dbReference type="Proteomes" id="UP001267710">
    <property type="component" value="Unassembled WGS sequence"/>
</dbReference>
<dbReference type="Gene3D" id="3.40.50.1170">
    <property type="entry name" value="L-asparaginase, N-terminal domain"/>
    <property type="match status" value="1"/>
</dbReference>
<dbReference type="PANTHER" id="PTHR11707">
    <property type="entry name" value="L-ASPARAGINASE"/>
    <property type="match status" value="1"/>
</dbReference>
<gene>
    <name evidence="7" type="ORF">QE399_003425</name>
</gene>
<dbReference type="InterPro" id="IPR027473">
    <property type="entry name" value="L-asparaginase_C"/>
</dbReference>
<dbReference type="EMBL" id="JAVIZX010000001">
    <property type="protein sequence ID" value="MDR6215736.1"/>
    <property type="molecule type" value="Genomic_DNA"/>
</dbReference>
<evidence type="ECO:0000256" key="2">
    <source>
        <dbReference type="ARBA" id="ARBA00022801"/>
    </source>
</evidence>
<dbReference type="SUPFAM" id="SSF53774">
    <property type="entry name" value="Glutaminase/Asparaginase"/>
    <property type="match status" value="1"/>
</dbReference>
<dbReference type="PROSITE" id="PS00917">
    <property type="entry name" value="ASN_GLN_ASE_2"/>
    <property type="match status" value="1"/>
</dbReference>
<dbReference type="InterPro" id="IPR027474">
    <property type="entry name" value="L-asparaginase_N"/>
</dbReference>
<name>A0ABU1IFK8_9BURK</name>
<dbReference type="CDD" id="cd08964">
    <property type="entry name" value="L-asparaginase_II"/>
    <property type="match status" value="1"/>
</dbReference>
<evidence type="ECO:0000256" key="1">
    <source>
        <dbReference type="ARBA" id="ARBA00010518"/>
    </source>
</evidence>
<dbReference type="PRINTS" id="PR00139">
    <property type="entry name" value="ASNGLNASE"/>
</dbReference>
<dbReference type="SMART" id="SM00870">
    <property type="entry name" value="Asparaginase"/>
    <property type="match status" value="1"/>
</dbReference>
<dbReference type="GO" id="GO:0004067">
    <property type="term" value="F:asparaginase activity"/>
    <property type="evidence" value="ECO:0007669"/>
    <property type="project" value="UniProtKB-EC"/>
</dbReference>
<dbReference type="EC" id="3.5.1.1" evidence="7"/>
<keyword evidence="2 7" id="KW-0378">Hydrolase</keyword>
<dbReference type="InterPro" id="IPR020827">
    <property type="entry name" value="Asparaginase/glutaminase_AS1"/>
</dbReference>
<reference evidence="7 8" key="1">
    <citation type="submission" date="2023-08" db="EMBL/GenBank/DDBJ databases">
        <title>Functional and genomic diversity of the sorghum phyllosphere microbiome.</title>
        <authorList>
            <person name="Shade A."/>
        </authorList>
    </citation>
    <scope>NUCLEOTIDE SEQUENCE [LARGE SCALE GENOMIC DNA]</scope>
    <source>
        <strain evidence="7 8">SORGH_AS_0335</strain>
    </source>
</reference>
<dbReference type="InterPro" id="IPR040919">
    <property type="entry name" value="Asparaginase_C"/>
</dbReference>